<evidence type="ECO:0000259" key="9">
    <source>
        <dbReference type="Pfam" id="PF21505"/>
    </source>
</evidence>
<name>A0A8I2ZWH6_VERLO</name>
<evidence type="ECO:0000256" key="3">
    <source>
        <dbReference type="ARBA" id="ARBA00015684"/>
    </source>
</evidence>
<dbReference type="PANTHER" id="PTHR10943">
    <property type="entry name" value="26S PROTEASOME NON-ATPASE REGULATORY SUBUNIT"/>
    <property type="match status" value="1"/>
</dbReference>
<protein>
    <recommendedName>
        <fullName evidence="3 6">26S proteasome regulatory subunit RPN2</fullName>
    </recommendedName>
</protein>
<feature type="domain" description="26S proteasome non-ATPase regulatory subunit 1/RPN2 N-terminal" evidence="9">
    <location>
        <begin position="1"/>
        <end position="50"/>
    </location>
</feature>
<dbReference type="GO" id="GO:0005634">
    <property type="term" value="C:nucleus"/>
    <property type="evidence" value="ECO:0007669"/>
    <property type="project" value="TreeGrafter"/>
</dbReference>
<dbReference type="InterPro" id="IPR048570">
    <property type="entry name" value="PSMD1_RPN2_N"/>
</dbReference>
<dbReference type="GO" id="GO:0034515">
    <property type="term" value="C:proteasome storage granule"/>
    <property type="evidence" value="ECO:0007669"/>
    <property type="project" value="TreeGrafter"/>
</dbReference>
<dbReference type="GO" id="GO:0043161">
    <property type="term" value="P:proteasome-mediated ubiquitin-dependent protein catabolic process"/>
    <property type="evidence" value="ECO:0007669"/>
    <property type="project" value="TreeGrafter"/>
</dbReference>
<dbReference type="InterPro" id="IPR016642">
    <property type="entry name" value="26S_Psome_Rpn2"/>
</dbReference>
<sequence>MSFALAAGDLFKLDAPGEFEETIISKCVDHYIAVCASEHTVPTAVKNDASLPALATTFASGAADGTALMSPTTPFSQTTLPSKSLLSRASVDNTILDPTFQPVKEGRSGSIAPVADKSTREALQRVVERLFESCLKEGRYRQVVGIAVEAKNLEVLRRVIKRASDDEKTAKGKASDAPSPADELMEYALSICMDLVQERSFRTEILRLILDLLNDIPNPDYFAIAKCVVYLNSDEEASHMLRQLEFLGKIIKSLPSGEAPKKPAASEDDNDDSEEAEPLLESEDSAEEPVSDDLAKVYKNIRAILDGSKTIRLNLEFLYRNNRTDLSILNKVRDSLEGRNSIFHTAVTFCNAFMNQGTTNDKFFRDNLDWLGKAVNWSKFTATAALGVIHRGNLTQSRKLLEPYLPQAGGLSSGSIFSQGGALYAYGLIHANHGADALDYLKTQFASAEEEVIQHGGALGLGIAGMGTGSEEIFDNLKNVLFTDSALNGEAVGLAMGLIMLGTGNVKALEDMITYAHETTHEKIVRGLAIGMALIMYGRQEGADAMIEGLLNDPDPTLRYGGIMTVALAYCGTGSNKAIRKLLHTAVSDVNDDVRRIAVMSLGFILFRKPGSVPRMVELLSESYNPHVRYGSAMALGISCAGTGLDEAIDLLEPMMKDPTDFVRQGALISLAMIMIQQNEVMNPKVAAIRKTLKKVVGDRHEDAMTKFGASLALGIIDAGGRNCTIGLQTQSGNLNMAGIIGMAVFTQYWYWFPFTHFLSLAFSPTSIIGLDHDLEIPQFKFHCATRPSLFDYPPEQEVKAEEGPTMVATAVLSTTAQAKRRAQKKERAQRRESMDIDQPKPAVDKMEVDEEKKPKAADESSKDKKEAEGEKGTPAPVDAKKKAEKEKVGYEIENMSRVLPGQLKFVSFPSDRYRPVKKPSGGPLLLEDTQPDEEKVLMEEKLKKVTTEKAPVAGQRNGGGERPEMTTRQQQELIQQALRAGASGDLRSLNEFNNLLSQTRVRHDDDDDMGGIGAAAAAGVLTAVDEDGEGDEEATVPDEFEYFTDSED</sequence>
<dbReference type="Pfam" id="PF18004">
    <property type="entry name" value="RPN2_C"/>
    <property type="match status" value="1"/>
</dbReference>
<dbReference type="Pfam" id="PF21505">
    <property type="entry name" value="RPN2_N"/>
    <property type="match status" value="2"/>
</dbReference>
<dbReference type="Proteomes" id="UP000689129">
    <property type="component" value="Unassembled WGS sequence"/>
</dbReference>
<dbReference type="InterPro" id="IPR002015">
    <property type="entry name" value="Proteasome/cyclosome_rpt"/>
</dbReference>
<dbReference type="PIRSF" id="PIRSF015947">
    <property type="entry name" value="26S_Psome_Rpn2"/>
    <property type="match status" value="1"/>
</dbReference>
<dbReference type="GO" id="GO:0008540">
    <property type="term" value="C:proteasome regulatory particle, base subcomplex"/>
    <property type="evidence" value="ECO:0007669"/>
    <property type="project" value="TreeGrafter"/>
</dbReference>
<feature type="compositionally biased region" description="Basic and acidic residues" evidence="7">
    <location>
        <begin position="826"/>
        <end position="872"/>
    </location>
</feature>
<dbReference type="PANTHER" id="PTHR10943:SF2">
    <property type="entry name" value="26S PROTEASOME NON-ATPASE REGULATORY SUBUNIT 1"/>
    <property type="match status" value="1"/>
</dbReference>
<gene>
    <name evidence="10" type="ORF">HYQ45_003339</name>
</gene>
<evidence type="ECO:0000313" key="10">
    <source>
        <dbReference type="EMBL" id="KAG7139799.1"/>
    </source>
</evidence>
<dbReference type="Pfam" id="PF13646">
    <property type="entry name" value="HEAT_2"/>
    <property type="match status" value="1"/>
</dbReference>
<comment type="function">
    <text evidence="1 6">Acts as a regulatory subunit of the 26S proteasome which is involved in the ATP-dependent degradation of ubiquitinated proteins.</text>
</comment>
<evidence type="ECO:0000256" key="4">
    <source>
        <dbReference type="ARBA" id="ARBA00022737"/>
    </source>
</evidence>
<feature type="compositionally biased region" description="Acidic residues" evidence="7">
    <location>
        <begin position="266"/>
        <end position="290"/>
    </location>
</feature>
<feature type="region of interest" description="Disordered" evidence="7">
    <location>
        <begin position="1028"/>
        <end position="1049"/>
    </location>
</feature>
<keyword evidence="4" id="KW-0677">Repeat</keyword>
<dbReference type="InterPro" id="IPR040623">
    <property type="entry name" value="RPN2_C"/>
</dbReference>
<evidence type="ECO:0000256" key="2">
    <source>
        <dbReference type="ARBA" id="ARBA00006308"/>
    </source>
</evidence>
<organism evidence="10 11">
    <name type="scientific">Verticillium longisporum</name>
    <name type="common">Verticillium dahliae var. longisporum</name>
    <dbReference type="NCBI Taxonomy" id="100787"/>
    <lineage>
        <taxon>Eukaryota</taxon>
        <taxon>Fungi</taxon>
        <taxon>Dikarya</taxon>
        <taxon>Ascomycota</taxon>
        <taxon>Pezizomycotina</taxon>
        <taxon>Sordariomycetes</taxon>
        <taxon>Hypocreomycetidae</taxon>
        <taxon>Glomerellales</taxon>
        <taxon>Plectosphaerellaceae</taxon>
        <taxon>Verticillium</taxon>
    </lineage>
</organism>
<dbReference type="OrthoDB" id="261572at2759"/>
<feature type="compositionally biased region" description="Basic and acidic residues" evidence="7">
    <location>
        <begin position="933"/>
        <end position="948"/>
    </location>
</feature>
<comment type="similarity">
    <text evidence="2 6">Belongs to the proteasome subunit S1 family.</text>
</comment>
<dbReference type="AlphaFoldDB" id="A0A8I2ZWH6"/>
<evidence type="ECO:0000259" key="8">
    <source>
        <dbReference type="Pfam" id="PF18004"/>
    </source>
</evidence>
<evidence type="ECO:0000256" key="1">
    <source>
        <dbReference type="ARBA" id="ARBA00002187"/>
    </source>
</evidence>
<dbReference type="EMBL" id="JAEMWZ010000052">
    <property type="protein sequence ID" value="KAG7139799.1"/>
    <property type="molecule type" value="Genomic_DNA"/>
</dbReference>
<reference evidence="10" key="1">
    <citation type="journal article" date="2021" name="Mol. Plant Pathol.">
        <title>A 20-kb lineage-specific genomic region tames virulence in pathogenic amphidiploid Verticillium longisporum.</title>
        <authorList>
            <person name="Harting R."/>
            <person name="Starke J."/>
            <person name="Kusch H."/>
            <person name="Poggeler S."/>
            <person name="Maurus I."/>
            <person name="Schluter R."/>
            <person name="Landesfeind M."/>
            <person name="Bulla I."/>
            <person name="Nowrousian M."/>
            <person name="de Jonge R."/>
            <person name="Stahlhut G."/>
            <person name="Hoff K.J."/>
            <person name="Asshauer K.P."/>
            <person name="Thurmer A."/>
            <person name="Stanke M."/>
            <person name="Daniel R."/>
            <person name="Morgenstern B."/>
            <person name="Thomma B.P.H.J."/>
            <person name="Kronstad J.W."/>
            <person name="Braus-Stromeyer S.A."/>
            <person name="Braus G.H."/>
        </authorList>
    </citation>
    <scope>NUCLEOTIDE SEQUENCE</scope>
    <source>
        <strain evidence="10">Vl32</strain>
    </source>
</reference>
<evidence type="ECO:0000256" key="6">
    <source>
        <dbReference type="PIRNR" id="PIRNR015947"/>
    </source>
</evidence>
<feature type="region of interest" description="Disordered" evidence="7">
    <location>
        <begin position="257"/>
        <end position="290"/>
    </location>
</feature>
<keyword evidence="5 6" id="KW-0647">Proteasome</keyword>
<comment type="caution">
    <text evidence="10">The sequence shown here is derived from an EMBL/GenBank/DDBJ whole genome shotgun (WGS) entry which is preliminary data.</text>
</comment>
<proteinExistence type="inferred from homology"/>
<feature type="region of interest" description="Disordered" evidence="7">
    <location>
        <begin position="912"/>
        <end position="969"/>
    </location>
</feature>
<dbReference type="FunFam" id="1.25.10.10:FF:000017">
    <property type="entry name" value="26S proteasome non-ATPase regulatory subunit 1"/>
    <property type="match status" value="1"/>
</dbReference>
<feature type="domain" description="26S proteasome regulatory subunit RPN2 C-terminal" evidence="8">
    <location>
        <begin position="766"/>
        <end position="938"/>
    </location>
</feature>
<feature type="domain" description="26S proteasome non-ATPase regulatory subunit 1/RPN2 N-terminal" evidence="9">
    <location>
        <begin position="117"/>
        <end position="322"/>
    </location>
</feature>
<dbReference type="Pfam" id="PF01851">
    <property type="entry name" value="PC_rep"/>
    <property type="match status" value="3"/>
</dbReference>
<evidence type="ECO:0000256" key="5">
    <source>
        <dbReference type="ARBA" id="ARBA00022942"/>
    </source>
</evidence>
<evidence type="ECO:0000313" key="11">
    <source>
        <dbReference type="Proteomes" id="UP000689129"/>
    </source>
</evidence>
<accession>A0A8I2ZWH6</accession>
<evidence type="ECO:0000256" key="7">
    <source>
        <dbReference type="SAM" id="MobiDB-lite"/>
    </source>
</evidence>
<feature type="region of interest" description="Disordered" evidence="7">
    <location>
        <begin position="814"/>
        <end position="886"/>
    </location>
</feature>